<organism evidence="1 2">
    <name type="scientific">Amycolatopsis marina</name>
    <dbReference type="NCBI Taxonomy" id="490629"/>
    <lineage>
        <taxon>Bacteria</taxon>
        <taxon>Bacillati</taxon>
        <taxon>Actinomycetota</taxon>
        <taxon>Actinomycetes</taxon>
        <taxon>Pseudonocardiales</taxon>
        <taxon>Pseudonocardiaceae</taxon>
        <taxon>Amycolatopsis</taxon>
    </lineage>
</organism>
<reference evidence="2" key="1">
    <citation type="submission" date="2016-10" db="EMBL/GenBank/DDBJ databases">
        <authorList>
            <person name="Varghese N."/>
            <person name="Submissions S."/>
        </authorList>
    </citation>
    <scope>NUCLEOTIDE SEQUENCE [LARGE SCALE GENOMIC DNA]</scope>
    <source>
        <strain evidence="2">CGMCC 4.3568</strain>
    </source>
</reference>
<proteinExistence type="predicted"/>
<protein>
    <recommendedName>
        <fullName evidence="3">Transcriptional activator domain-containing protein</fullName>
    </recommendedName>
</protein>
<sequence>MHQQAFVLVLWVTAACVVVGIVAAGTDVARRKWRRRREGSGTAPGSWEVRDPALAVAVQSALSMLAKLNAPRAHTVMVSGSQVLVRFVRPAATPPRLPWKLAAGGPLGGSWEADLAELGKLHHGPPPRTAFVQVGTAGDASVLVDLLAAPGLISISGDQGLACRIANGFVFDLVSNPWSRQIDVVLVGFETDVRVPEPGRVTSLRTLAELRSEDAVEPVQGSVIVLAQPPMGRDAQRVRALLAESGGRSTALCVGPSALAGWILEAVSEDALSVPALGLSVTPAVVEVEKTQLRLFGDYRDDLLIPARATSDDEPTIVLSRPAAPPANDREATAGAYPSISAEVIEVPTQKPREPLRRGVVLPRAWSDTIRTLAAPVTTDAQRAALWPAVVEVRLLGRLEVVALGADVTTRDPVITRLILESLLPDGLSTAALATAMPGVSPAEAVAGDYVWLPIGQSRLPMVYEASGNWRIPADVRVDWHLFQALVDAAEPVNELARLHSALALIRGPLAPGGVGPYAEQVMALTSGATSIVVHTVRRAAELAEKERNLALVEWTLRQGISLFPATEGLWRTLLLFHHQHAAGKLPRAVQEMFSELSSGVRHARLEPETSALLSQLRRDRELWLL</sequence>
<dbReference type="OrthoDB" id="8444614at2"/>
<evidence type="ECO:0008006" key="3">
    <source>
        <dbReference type="Google" id="ProtNLM"/>
    </source>
</evidence>
<dbReference type="Proteomes" id="UP000243799">
    <property type="component" value="Unassembled WGS sequence"/>
</dbReference>
<keyword evidence="2" id="KW-1185">Reference proteome</keyword>
<name>A0A1I1AQT8_9PSEU</name>
<evidence type="ECO:0000313" key="1">
    <source>
        <dbReference type="EMBL" id="SFB40384.1"/>
    </source>
</evidence>
<evidence type="ECO:0000313" key="2">
    <source>
        <dbReference type="Proteomes" id="UP000243799"/>
    </source>
</evidence>
<dbReference type="STRING" id="490629.SAMN05216266_11072"/>
<dbReference type="AlphaFoldDB" id="A0A1I1AQT8"/>
<dbReference type="RefSeq" id="WP_091674355.1">
    <property type="nucleotide sequence ID" value="NZ_FOKG01000010.1"/>
</dbReference>
<dbReference type="EMBL" id="FOKG01000010">
    <property type="protein sequence ID" value="SFB40384.1"/>
    <property type="molecule type" value="Genomic_DNA"/>
</dbReference>
<gene>
    <name evidence="1" type="ORF">SAMN05216266_11072</name>
</gene>
<accession>A0A1I1AQT8</accession>